<sequence length="68" mass="7700">MLRSNIASRPLMFLWHISVEGFGTTATEVHEREAEDEVSYRYDTSSVPELFLGKGAKVDEIIRAITEV</sequence>
<dbReference type="Proteomes" id="UP000828390">
    <property type="component" value="Unassembled WGS sequence"/>
</dbReference>
<evidence type="ECO:0000313" key="2">
    <source>
        <dbReference type="Proteomes" id="UP000828390"/>
    </source>
</evidence>
<protein>
    <submittedName>
        <fullName evidence="1">Uncharacterized protein</fullName>
    </submittedName>
</protein>
<name>A0A9D4JKG1_DREPO</name>
<proteinExistence type="predicted"/>
<keyword evidence="2" id="KW-1185">Reference proteome</keyword>
<gene>
    <name evidence="1" type="ORF">DPMN_144237</name>
</gene>
<reference evidence="1" key="2">
    <citation type="submission" date="2020-11" db="EMBL/GenBank/DDBJ databases">
        <authorList>
            <person name="McCartney M.A."/>
            <person name="Auch B."/>
            <person name="Kono T."/>
            <person name="Mallez S."/>
            <person name="Becker A."/>
            <person name="Gohl D.M."/>
            <person name="Silverstein K.A.T."/>
            <person name="Koren S."/>
            <person name="Bechman K.B."/>
            <person name="Herman A."/>
            <person name="Abrahante J.E."/>
            <person name="Garbe J."/>
        </authorList>
    </citation>
    <scope>NUCLEOTIDE SEQUENCE</scope>
    <source>
        <strain evidence="1">Duluth1</strain>
        <tissue evidence="1">Whole animal</tissue>
    </source>
</reference>
<accession>A0A9D4JKG1</accession>
<reference evidence="1" key="1">
    <citation type="journal article" date="2019" name="bioRxiv">
        <title>The Genome of the Zebra Mussel, Dreissena polymorpha: A Resource for Invasive Species Research.</title>
        <authorList>
            <person name="McCartney M.A."/>
            <person name="Auch B."/>
            <person name="Kono T."/>
            <person name="Mallez S."/>
            <person name="Zhang Y."/>
            <person name="Obille A."/>
            <person name="Becker A."/>
            <person name="Abrahante J.E."/>
            <person name="Garbe J."/>
            <person name="Badalamenti J.P."/>
            <person name="Herman A."/>
            <person name="Mangelson H."/>
            <person name="Liachko I."/>
            <person name="Sullivan S."/>
            <person name="Sone E.D."/>
            <person name="Koren S."/>
            <person name="Silverstein K.A.T."/>
            <person name="Beckman K.B."/>
            <person name="Gohl D.M."/>
        </authorList>
    </citation>
    <scope>NUCLEOTIDE SEQUENCE</scope>
    <source>
        <strain evidence="1">Duluth1</strain>
        <tissue evidence="1">Whole animal</tissue>
    </source>
</reference>
<dbReference type="EMBL" id="JAIWYP010000006">
    <property type="protein sequence ID" value="KAH3815706.1"/>
    <property type="molecule type" value="Genomic_DNA"/>
</dbReference>
<dbReference type="AlphaFoldDB" id="A0A9D4JKG1"/>
<comment type="caution">
    <text evidence="1">The sequence shown here is derived from an EMBL/GenBank/DDBJ whole genome shotgun (WGS) entry which is preliminary data.</text>
</comment>
<organism evidence="1 2">
    <name type="scientific">Dreissena polymorpha</name>
    <name type="common">Zebra mussel</name>
    <name type="synonym">Mytilus polymorpha</name>
    <dbReference type="NCBI Taxonomy" id="45954"/>
    <lineage>
        <taxon>Eukaryota</taxon>
        <taxon>Metazoa</taxon>
        <taxon>Spiralia</taxon>
        <taxon>Lophotrochozoa</taxon>
        <taxon>Mollusca</taxon>
        <taxon>Bivalvia</taxon>
        <taxon>Autobranchia</taxon>
        <taxon>Heteroconchia</taxon>
        <taxon>Euheterodonta</taxon>
        <taxon>Imparidentia</taxon>
        <taxon>Neoheterodontei</taxon>
        <taxon>Myida</taxon>
        <taxon>Dreissenoidea</taxon>
        <taxon>Dreissenidae</taxon>
        <taxon>Dreissena</taxon>
    </lineage>
</organism>
<evidence type="ECO:0000313" key="1">
    <source>
        <dbReference type="EMBL" id="KAH3815706.1"/>
    </source>
</evidence>